<organism evidence="3 4">
    <name type="scientific">Allopseudospirillum japonicum</name>
    <dbReference type="NCBI Taxonomy" id="64971"/>
    <lineage>
        <taxon>Bacteria</taxon>
        <taxon>Pseudomonadati</taxon>
        <taxon>Pseudomonadota</taxon>
        <taxon>Gammaproteobacteria</taxon>
        <taxon>Oceanospirillales</taxon>
        <taxon>Oceanospirillaceae</taxon>
        <taxon>Allopseudospirillum</taxon>
    </lineage>
</organism>
<evidence type="ECO:0000256" key="2">
    <source>
        <dbReference type="ARBA" id="ARBA00022679"/>
    </source>
</evidence>
<evidence type="ECO:0000256" key="1">
    <source>
        <dbReference type="ARBA" id="ARBA00022676"/>
    </source>
</evidence>
<accession>A0A1H6UGS5</accession>
<dbReference type="STRING" id="64971.SAMN05421831_1182"/>
<gene>
    <name evidence="3" type="ORF">SAMN05421831_1182</name>
</gene>
<dbReference type="Pfam" id="PF01075">
    <property type="entry name" value="Glyco_transf_9"/>
    <property type="match status" value="1"/>
</dbReference>
<dbReference type="EMBL" id="FNYH01000018">
    <property type="protein sequence ID" value="SEI91519.1"/>
    <property type="molecule type" value="Genomic_DNA"/>
</dbReference>
<evidence type="ECO:0000313" key="3">
    <source>
        <dbReference type="EMBL" id="SEI91519.1"/>
    </source>
</evidence>
<proteinExistence type="predicted"/>
<dbReference type="PANTHER" id="PTHR30160">
    <property type="entry name" value="TETRAACYLDISACCHARIDE 4'-KINASE-RELATED"/>
    <property type="match status" value="1"/>
</dbReference>
<evidence type="ECO:0000313" key="4">
    <source>
        <dbReference type="Proteomes" id="UP000242999"/>
    </source>
</evidence>
<dbReference type="RefSeq" id="WP_093312378.1">
    <property type="nucleotide sequence ID" value="NZ_FNYH01000018.1"/>
</dbReference>
<keyword evidence="4" id="KW-1185">Reference proteome</keyword>
<dbReference type="GO" id="GO:0005829">
    <property type="term" value="C:cytosol"/>
    <property type="evidence" value="ECO:0007669"/>
    <property type="project" value="TreeGrafter"/>
</dbReference>
<dbReference type="GO" id="GO:0009244">
    <property type="term" value="P:lipopolysaccharide core region biosynthetic process"/>
    <property type="evidence" value="ECO:0007669"/>
    <property type="project" value="TreeGrafter"/>
</dbReference>
<dbReference type="CDD" id="cd03789">
    <property type="entry name" value="GT9_LPS_heptosyltransferase"/>
    <property type="match status" value="1"/>
</dbReference>
<keyword evidence="2 3" id="KW-0808">Transferase</keyword>
<reference evidence="4" key="1">
    <citation type="submission" date="2016-10" db="EMBL/GenBank/DDBJ databases">
        <authorList>
            <person name="Varghese N."/>
            <person name="Submissions S."/>
        </authorList>
    </citation>
    <scope>NUCLEOTIDE SEQUENCE [LARGE SCALE GENOMIC DNA]</scope>
    <source>
        <strain evidence="4">DSM 7165</strain>
    </source>
</reference>
<keyword evidence="1" id="KW-0328">Glycosyltransferase</keyword>
<protein>
    <submittedName>
        <fullName evidence="3">ADP-heptose:LPS heptosyltransferase</fullName>
    </submittedName>
</protein>
<dbReference type="OrthoDB" id="5884953at2"/>
<dbReference type="SUPFAM" id="SSF53756">
    <property type="entry name" value="UDP-Glycosyltransferase/glycogen phosphorylase"/>
    <property type="match status" value="1"/>
</dbReference>
<dbReference type="GO" id="GO:0008713">
    <property type="term" value="F:ADP-heptose-lipopolysaccharide heptosyltransferase activity"/>
    <property type="evidence" value="ECO:0007669"/>
    <property type="project" value="TreeGrafter"/>
</dbReference>
<dbReference type="InterPro" id="IPR051199">
    <property type="entry name" value="LPS_LOS_Heptosyltrfase"/>
</dbReference>
<dbReference type="PANTHER" id="PTHR30160:SF19">
    <property type="entry name" value="LIPOPOLYSACCHARIDE HEPTOSYLTRANSFERASE 1"/>
    <property type="match status" value="1"/>
</dbReference>
<dbReference type="InterPro" id="IPR002201">
    <property type="entry name" value="Glyco_trans_9"/>
</dbReference>
<name>A0A1H6UGS5_9GAMM</name>
<dbReference type="AlphaFoldDB" id="A0A1H6UGS5"/>
<sequence length="332" mass="38059">MQQAWLEKGGYMRTQTRQQLQHPEVITHAQKILVIRHCAFGDMMATRPFLVELRRLCPQAQICLSLLAHYQYAAPVDLVDEVHIWDKKAPWWPSYQAIKALGKFDLLFDLASTSRSRMLTKLVPAKIKLGFPYQSWLNPLLYDIGILRSDFHYEAEILLDFVKVFGHQPEYPLNFALPQHQAASRQAVVYFPFAAMTNKCWPQAAWLALLEKSAQTWPEREHQVLAGKNAHEQLDFLLELSSQYPQIKLIACESLPELTERLTQAACLIAGDTGVRNLALATHTPTLGIFFKTVPYRYWPRYEPLHDAVFDPHGNPPSLAQVFACLQQKLNP</sequence>
<dbReference type="Proteomes" id="UP000242999">
    <property type="component" value="Unassembled WGS sequence"/>
</dbReference>
<dbReference type="Gene3D" id="3.40.50.2000">
    <property type="entry name" value="Glycogen Phosphorylase B"/>
    <property type="match status" value="2"/>
</dbReference>